<evidence type="ECO:0000256" key="2">
    <source>
        <dbReference type="SAM" id="SignalP"/>
    </source>
</evidence>
<dbReference type="AlphaFoldDB" id="A0A9W4WZF5"/>
<comment type="caution">
    <text evidence="3">The sequence shown here is derived from an EMBL/GenBank/DDBJ whole genome shotgun (WGS) entry which is preliminary data.</text>
</comment>
<feature type="chain" id="PRO_5040811875" evidence="2">
    <location>
        <begin position="21"/>
        <end position="189"/>
    </location>
</feature>
<evidence type="ECO:0000313" key="4">
    <source>
        <dbReference type="Proteomes" id="UP001153678"/>
    </source>
</evidence>
<sequence>MTGLLKLTTVLFLIFTLATSQVIKEFNTPTGPISQGANVMLSWSFVDGADVSTATGLLNAKDATSQNTVTIDEAVPLAPGSYNWLVTLPPSTYNLGLNDGSGFKFTAPVEIVEGKVPTDNSKSPNDPKPSDKEKEKTDTTVAPTSDPTAAKSTSPTIISSTPNDSAPSILSGTNVAFSLLAVAIAMLQF</sequence>
<dbReference type="Proteomes" id="UP001153678">
    <property type="component" value="Unassembled WGS sequence"/>
</dbReference>
<proteinExistence type="predicted"/>
<reference evidence="3" key="1">
    <citation type="submission" date="2022-08" db="EMBL/GenBank/DDBJ databases">
        <authorList>
            <person name="Kallberg Y."/>
            <person name="Tangrot J."/>
            <person name="Rosling A."/>
        </authorList>
    </citation>
    <scope>NUCLEOTIDE SEQUENCE</scope>
    <source>
        <strain evidence="3">Wild A</strain>
    </source>
</reference>
<feature type="compositionally biased region" description="Basic and acidic residues" evidence="1">
    <location>
        <begin position="128"/>
        <end position="138"/>
    </location>
</feature>
<dbReference type="OrthoDB" id="2317675at2759"/>
<dbReference type="EMBL" id="CAMKVN010001301">
    <property type="protein sequence ID" value="CAI2175038.1"/>
    <property type="molecule type" value="Genomic_DNA"/>
</dbReference>
<gene>
    <name evidence="3" type="ORF">FWILDA_LOCUS6892</name>
</gene>
<name>A0A9W4WZF5_9GLOM</name>
<accession>A0A9W4WZF5</accession>
<feature type="region of interest" description="Disordered" evidence="1">
    <location>
        <begin position="114"/>
        <end position="165"/>
    </location>
</feature>
<feature type="compositionally biased region" description="Polar residues" evidence="1">
    <location>
        <begin position="139"/>
        <end position="151"/>
    </location>
</feature>
<feature type="signal peptide" evidence="2">
    <location>
        <begin position="1"/>
        <end position="20"/>
    </location>
</feature>
<keyword evidence="2" id="KW-0732">Signal</keyword>
<feature type="compositionally biased region" description="Low complexity" evidence="1">
    <location>
        <begin position="152"/>
        <end position="162"/>
    </location>
</feature>
<evidence type="ECO:0000256" key="1">
    <source>
        <dbReference type="SAM" id="MobiDB-lite"/>
    </source>
</evidence>
<protein>
    <submittedName>
        <fullName evidence="3">6018_t:CDS:1</fullName>
    </submittedName>
</protein>
<keyword evidence="4" id="KW-1185">Reference proteome</keyword>
<organism evidence="3 4">
    <name type="scientific">Funneliformis geosporum</name>
    <dbReference type="NCBI Taxonomy" id="1117311"/>
    <lineage>
        <taxon>Eukaryota</taxon>
        <taxon>Fungi</taxon>
        <taxon>Fungi incertae sedis</taxon>
        <taxon>Mucoromycota</taxon>
        <taxon>Glomeromycotina</taxon>
        <taxon>Glomeromycetes</taxon>
        <taxon>Glomerales</taxon>
        <taxon>Glomeraceae</taxon>
        <taxon>Funneliformis</taxon>
    </lineage>
</organism>
<evidence type="ECO:0000313" key="3">
    <source>
        <dbReference type="EMBL" id="CAI2175038.1"/>
    </source>
</evidence>